<dbReference type="AlphaFoldDB" id="A0A8S1WYH6"/>
<dbReference type="PANTHER" id="PTHR11799:SF12">
    <property type="entry name" value="PARAOXONASE-RELATED"/>
    <property type="match status" value="1"/>
</dbReference>
<gene>
    <name evidence="1" type="ORF">POCTA_138.1.T1050005</name>
</gene>
<sequence length="386" mass="44072">MKIKVLIIGAILAFLIKVVIGFFDFFKSVPFVNTYSNCEYLNTDIVGPEDLQKYNQTTIIVGSGDFHKLWSHGTPTLEQLGLYAIVNTQDEKPKVVKLGIQNFPNDISLYVHGLYIRKQEDGEYIYTVNHAYQHGGERIEVFKIKDEHLNLEYQHSIIMDENYNGVLNDLIVIEDNRFLVTKYLPYADPKEGRSVMTPSHFIKTLFIWITQQKTSYIIDCRFQKDATIVQPTCQQLLDSSLTGVVLNGITWNQKNLVWAADSIGRQLNEYELTNQGLIFKRYIDVQNSIDNLEYDSERNSLILGLIPKMSNYFSLDGFLKGLTRLDRQSKYDYYGTVGEYDLSSNKLSILAQNTQLSKGLSGAVISGDNLFVGSWCDITVVICKKQ</sequence>
<proteinExistence type="predicted"/>
<evidence type="ECO:0000313" key="2">
    <source>
        <dbReference type="Proteomes" id="UP000683925"/>
    </source>
</evidence>
<dbReference type="EMBL" id="CAJJDP010000105">
    <property type="protein sequence ID" value="CAD8193590.1"/>
    <property type="molecule type" value="Genomic_DNA"/>
</dbReference>
<name>A0A8S1WYH6_PAROT</name>
<accession>A0A8S1WYH6</accession>
<comment type="caution">
    <text evidence="1">The sequence shown here is derived from an EMBL/GenBank/DDBJ whole genome shotgun (WGS) entry which is preliminary data.</text>
</comment>
<dbReference type="InterPro" id="IPR051288">
    <property type="entry name" value="Serum_paraoxonase/arylesterase"/>
</dbReference>
<dbReference type="OrthoDB" id="432162at2759"/>
<dbReference type="Proteomes" id="UP000683925">
    <property type="component" value="Unassembled WGS sequence"/>
</dbReference>
<organism evidence="1 2">
    <name type="scientific">Paramecium octaurelia</name>
    <dbReference type="NCBI Taxonomy" id="43137"/>
    <lineage>
        <taxon>Eukaryota</taxon>
        <taxon>Sar</taxon>
        <taxon>Alveolata</taxon>
        <taxon>Ciliophora</taxon>
        <taxon>Intramacronucleata</taxon>
        <taxon>Oligohymenophorea</taxon>
        <taxon>Peniculida</taxon>
        <taxon>Parameciidae</taxon>
        <taxon>Paramecium</taxon>
    </lineage>
</organism>
<keyword evidence="2" id="KW-1185">Reference proteome</keyword>
<dbReference type="PANTHER" id="PTHR11799">
    <property type="entry name" value="PARAOXONASE"/>
    <property type="match status" value="1"/>
</dbReference>
<dbReference type="OMA" id="TYSNCEY"/>
<reference evidence="1" key="1">
    <citation type="submission" date="2021-01" db="EMBL/GenBank/DDBJ databases">
        <authorList>
            <consortium name="Genoscope - CEA"/>
            <person name="William W."/>
        </authorList>
    </citation>
    <scope>NUCLEOTIDE SEQUENCE</scope>
</reference>
<evidence type="ECO:0000313" key="1">
    <source>
        <dbReference type="EMBL" id="CAD8193590.1"/>
    </source>
</evidence>
<protein>
    <submittedName>
        <fullName evidence="1">Uncharacterized protein</fullName>
    </submittedName>
</protein>